<name>A0AAV3TEG7_9EURY</name>
<dbReference type="Proteomes" id="UP001500420">
    <property type="component" value="Unassembled WGS sequence"/>
</dbReference>
<dbReference type="Pfam" id="PF00005">
    <property type="entry name" value="ABC_tran"/>
    <property type="match status" value="1"/>
</dbReference>
<dbReference type="CDD" id="cd03230">
    <property type="entry name" value="ABC_DR_subfamily_A"/>
    <property type="match status" value="1"/>
</dbReference>
<keyword evidence="2" id="KW-0547">Nucleotide-binding</keyword>
<proteinExistence type="predicted"/>
<evidence type="ECO:0000256" key="1">
    <source>
        <dbReference type="ARBA" id="ARBA00022448"/>
    </source>
</evidence>
<dbReference type="InterPro" id="IPR027417">
    <property type="entry name" value="P-loop_NTPase"/>
</dbReference>
<evidence type="ECO:0000256" key="4">
    <source>
        <dbReference type="SAM" id="MobiDB-lite"/>
    </source>
</evidence>
<dbReference type="GO" id="GO:0005524">
    <property type="term" value="F:ATP binding"/>
    <property type="evidence" value="ECO:0007669"/>
    <property type="project" value="UniProtKB-KW"/>
</dbReference>
<evidence type="ECO:0000313" key="6">
    <source>
        <dbReference type="EMBL" id="GAA0682130.1"/>
    </source>
</evidence>
<dbReference type="InterPro" id="IPR003593">
    <property type="entry name" value="AAA+_ATPase"/>
</dbReference>
<organism evidence="6 7">
    <name type="scientific">Natronoarchaeum mannanilyticum</name>
    <dbReference type="NCBI Taxonomy" id="926360"/>
    <lineage>
        <taxon>Archaea</taxon>
        <taxon>Methanobacteriati</taxon>
        <taxon>Methanobacteriota</taxon>
        <taxon>Stenosarchaea group</taxon>
        <taxon>Halobacteria</taxon>
        <taxon>Halobacteriales</taxon>
        <taxon>Natronoarchaeaceae</taxon>
    </lineage>
</organism>
<dbReference type="GO" id="GO:0016887">
    <property type="term" value="F:ATP hydrolysis activity"/>
    <property type="evidence" value="ECO:0007669"/>
    <property type="project" value="InterPro"/>
</dbReference>
<dbReference type="AlphaFoldDB" id="A0AAV3TEG7"/>
<dbReference type="InterPro" id="IPR003439">
    <property type="entry name" value="ABC_transporter-like_ATP-bd"/>
</dbReference>
<feature type="domain" description="ABC transporter" evidence="5">
    <location>
        <begin position="26"/>
        <end position="255"/>
    </location>
</feature>
<gene>
    <name evidence="6" type="ORF">GCM10009020_34120</name>
</gene>
<keyword evidence="7" id="KW-1185">Reference proteome</keyword>
<comment type="caution">
    <text evidence="6">The sequence shown here is derived from an EMBL/GenBank/DDBJ whole genome shotgun (WGS) entry which is preliminary data.</text>
</comment>
<protein>
    <submittedName>
        <fullName evidence="6">ABC transporter ATP-binding protein</fullName>
    </submittedName>
</protein>
<dbReference type="PROSITE" id="PS50893">
    <property type="entry name" value="ABC_TRANSPORTER_2"/>
    <property type="match status" value="1"/>
</dbReference>
<dbReference type="SUPFAM" id="SSF52540">
    <property type="entry name" value="P-loop containing nucleoside triphosphate hydrolases"/>
    <property type="match status" value="1"/>
</dbReference>
<reference evidence="6 7" key="1">
    <citation type="journal article" date="2019" name="Int. J. Syst. Evol. Microbiol.">
        <title>The Global Catalogue of Microorganisms (GCM) 10K type strain sequencing project: providing services to taxonomists for standard genome sequencing and annotation.</title>
        <authorList>
            <consortium name="The Broad Institute Genomics Platform"/>
            <consortium name="The Broad Institute Genome Sequencing Center for Infectious Disease"/>
            <person name="Wu L."/>
            <person name="Ma J."/>
        </authorList>
    </citation>
    <scope>NUCLEOTIDE SEQUENCE [LARGE SCALE GENOMIC DNA]</scope>
    <source>
        <strain evidence="6 7">JCM 16328</strain>
    </source>
</reference>
<evidence type="ECO:0000256" key="2">
    <source>
        <dbReference type="ARBA" id="ARBA00022741"/>
    </source>
</evidence>
<dbReference type="SMART" id="SM00382">
    <property type="entry name" value="AAA"/>
    <property type="match status" value="1"/>
</dbReference>
<sequence length="275" mass="29968">MTNRTNDTPSADDRDPRTGMDTQPAISTDDLTKTYSDTTAVDSLNLTVERGAVYGFLGPNGAGKTTTIRMLTALLPPTSGTGRVAGASIADREALIEHIGYLPESPPIHEEFTAREQLEYHGGLRNMTPDAIDDRIETLLARFELTDAADQRIATYSKGMRQKTGLIQAIMHDPEVVFLDEPTSGLDPRAARTVRETITNLAAGDTTVFLSTHILPVVEEIATSVGILYDGDLVAEGHPSELTSRKAIDKEQTLEDVFLEVTTEDEYRTDESATE</sequence>
<evidence type="ECO:0000259" key="5">
    <source>
        <dbReference type="PROSITE" id="PS50893"/>
    </source>
</evidence>
<accession>A0AAV3TEG7</accession>
<dbReference type="EMBL" id="BAAADV010000008">
    <property type="protein sequence ID" value="GAA0682130.1"/>
    <property type="molecule type" value="Genomic_DNA"/>
</dbReference>
<keyword evidence="3 6" id="KW-0067">ATP-binding</keyword>
<evidence type="ECO:0000256" key="3">
    <source>
        <dbReference type="ARBA" id="ARBA00022840"/>
    </source>
</evidence>
<evidence type="ECO:0000313" key="7">
    <source>
        <dbReference type="Proteomes" id="UP001500420"/>
    </source>
</evidence>
<dbReference type="InterPro" id="IPR051782">
    <property type="entry name" value="ABC_Transporter_VariousFunc"/>
</dbReference>
<keyword evidence="1" id="KW-0813">Transport</keyword>
<dbReference type="Gene3D" id="3.40.50.300">
    <property type="entry name" value="P-loop containing nucleotide triphosphate hydrolases"/>
    <property type="match status" value="1"/>
</dbReference>
<dbReference type="PANTHER" id="PTHR42939:SF1">
    <property type="entry name" value="ABC TRANSPORTER ATP-BINDING PROTEIN ALBC-RELATED"/>
    <property type="match status" value="1"/>
</dbReference>
<feature type="region of interest" description="Disordered" evidence="4">
    <location>
        <begin position="1"/>
        <end position="28"/>
    </location>
</feature>
<dbReference type="PANTHER" id="PTHR42939">
    <property type="entry name" value="ABC TRANSPORTER ATP-BINDING PROTEIN ALBC-RELATED"/>
    <property type="match status" value="1"/>
</dbReference>